<organism evidence="2 3">
    <name type="scientific">Hyphopichia burtonii NRRL Y-1933</name>
    <dbReference type="NCBI Taxonomy" id="984485"/>
    <lineage>
        <taxon>Eukaryota</taxon>
        <taxon>Fungi</taxon>
        <taxon>Dikarya</taxon>
        <taxon>Ascomycota</taxon>
        <taxon>Saccharomycotina</taxon>
        <taxon>Pichiomycetes</taxon>
        <taxon>Debaryomycetaceae</taxon>
        <taxon>Hyphopichia</taxon>
    </lineage>
</organism>
<accession>A0A1E4RRQ5</accession>
<dbReference type="GeneID" id="30995065"/>
<feature type="compositionally biased region" description="Low complexity" evidence="1">
    <location>
        <begin position="109"/>
        <end position="126"/>
    </location>
</feature>
<dbReference type="Proteomes" id="UP000095085">
    <property type="component" value="Unassembled WGS sequence"/>
</dbReference>
<feature type="region of interest" description="Disordered" evidence="1">
    <location>
        <begin position="109"/>
        <end position="136"/>
    </location>
</feature>
<gene>
    <name evidence="2" type="ORF">HYPBUDRAFT_151477</name>
</gene>
<reference evidence="3" key="1">
    <citation type="submission" date="2016-05" db="EMBL/GenBank/DDBJ databases">
        <title>Comparative genomics of biotechnologically important yeasts.</title>
        <authorList>
            <consortium name="DOE Joint Genome Institute"/>
            <person name="Riley R."/>
            <person name="Haridas S."/>
            <person name="Wolfe K.H."/>
            <person name="Lopes M.R."/>
            <person name="Hittinger C.T."/>
            <person name="Goker M."/>
            <person name="Salamov A."/>
            <person name="Wisecaver J."/>
            <person name="Long T.M."/>
            <person name="Aerts A.L."/>
            <person name="Barry K."/>
            <person name="Choi C."/>
            <person name="Clum A."/>
            <person name="Coughlan A.Y."/>
            <person name="Deshpande S."/>
            <person name="Douglass A.P."/>
            <person name="Hanson S.J."/>
            <person name="Klenk H.-P."/>
            <person name="Labutti K."/>
            <person name="Lapidus A."/>
            <person name="Lindquist E."/>
            <person name="Lipzen A."/>
            <person name="Meier-Kolthoff J.P."/>
            <person name="Ohm R.A."/>
            <person name="Otillar R.P."/>
            <person name="Pangilinan J."/>
            <person name="Peng Y."/>
            <person name="Rokas A."/>
            <person name="Rosa C.A."/>
            <person name="Scheuner C."/>
            <person name="Sibirny A.A."/>
            <person name="Slot J.C."/>
            <person name="Stielow J.B."/>
            <person name="Sun H."/>
            <person name="Kurtzman C.P."/>
            <person name="Blackwell M."/>
            <person name="Grigoriev I.V."/>
            <person name="Jeffries T.W."/>
        </authorList>
    </citation>
    <scope>NUCLEOTIDE SEQUENCE [LARGE SCALE GENOMIC DNA]</scope>
    <source>
        <strain evidence="3">NRRL Y-1933</strain>
    </source>
</reference>
<dbReference type="EMBL" id="KV454538">
    <property type="protein sequence ID" value="ODV69928.1"/>
    <property type="molecule type" value="Genomic_DNA"/>
</dbReference>
<evidence type="ECO:0000313" key="3">
    <source>
        <dbReference type="Proteomes" id="UP000095085"/>
    </source>
</evidence>
<feature type="region of interest" description="Disordered" evidence="1">
    <location>
        <begin position="72"/>
        <end position="95"/>
    </location>
</feature>
<dbReference type="AlphaFoldDB" id="A0A1E4RRQ5"/>
<dbReference type="RefSeq" id="XP_020078995.1">
    <property type="nucleotide sequence ID" value="XM_020220515.1"/>
</dbReference>
<feature type="compositionally biased region" description="Basic and acidic residues" evidence="1">
    <location>
        <begin position="72"/>
        <end position="87"/>
    </location>
</feature>
<evidence type="ECO:0000256" key="1">
    <source>
        <dbReference type="SAM" id="MobiDB-lite"/>
    </source>
</evidence>
<protein>
    <submittedName>
        <fullName evidence="2">Uncharacterized protein</fullName>
    </submittedName>
</protein>
<sequence length="316" mass="36506">MVNPSAGAFSSFPELPPKTPFANHNPTYASHKDKQLVINNLIKIIEKEYQKGNQSVSKDKIEFLLEYKKQQKKEEEQKQTPRQEKPKPALPAPLYPPIFNKLDIKNLANQKASSSSKHSPNQSHQQLQNKKPSPKPLSFKKIEHIVISLLESLANILDNLHLFSKLPMFPQKLISLLKQTNKLWVVILVFLIRKTISQLLNVIRKENKIKVELNILKSNKNSKLLEEEPTNTGVGRSGILRKYEKILKDLKFDKVMLIIELIGNFLDISFNLIELYEWALPSWFMNTLNMASMAMTIYRMNKDDEYVDDDISEDLI</sequence>
<keyword evidence="3" id="KW-1185">Reference proteome</keyword>
<evidence type="ECO:0000313" key="2">
    <source>
        <dbReference type="EMBL" id="ODV69928.1"/>
    </source>
</evidence>
<feature type="region of interest" description="Disordered" evidence="1">
    <location>
        <begin position="1"/>
        <end position="28"/>
    </location>
</feature>
<proteinExistence type="predicted"/>
<dbReference type="OrthoDB" id="3993572at2759"/>
<name>A0A1E4RRQ5_9ASCO</name>